<dbReference type="RefSeq" id="WP_106463949.1">
    <property type="nucleotide sequence ID" value="NZ_PXOQ01000010.1"/>
</dbReference>
<dbReference type="Gene3D" id="3.90.220.20">
    <property type="entry name" value="DNA methylase specificity domains"/>
    <property type="match status" value="2"/>
</dbReference>
<reference evidence="5 6" key="1">
    <citation type="submission" date="2018-03" db="EMBL/GenBank/DDBJ databases">
        <title>Mesoflavibacter sp. HG37 and Mesoflavibacter sp. HG96 sp.nov., two marine bacteria isolated from seawater of Western Pacific Ocean.</title>
        <authorList>
            <person name="Cheng H."/>
            <person name="Wu Y.-H."/>
            <person name="Guo L.-L."/>
            <person name="Xu X.-W."/>
        </authorList>
    </citation>
    <scope>NUCLEOTIDE SEQUENCE [LARGE SCALE GENOMIC DNA]</scope>
    <source>
        <strain evidence="5 6">KCTC 32269</strain>
    </source>
</reference>
<keyword evidence="5" id="KW-0540">Nuclease</keyword>
<dbReference type="Gene3D" id="1.10.287.1120">
    <property type="entry name" value="Bipartite methylase S protein"/>
    <property type="match status" value="2"/>
</dbReference>
<dbReference type="GO" id="GO:0009307">
    <property type="term" value="P:DNA restriction-modification system"/>
    <property type="evidence" value="ECO:0007669"/>
    <property type="project" value="UniProtKB-KW"/>
</dbReference>
<keyword evidence="2" id="KW-0680">Restriction system</keyword>
<gene>
    <name evidence="5" type="ORF">C7H52_10895</name>
</gene>
<comment type="similarity">
    <text evidence="1">Belongs to the type-I restriction system S methylase family.</text>
</comment>
<evidence type="ECO:0000259" key="4">
    <source>
        <dbReference type="Pfam" id="PF01420"/>
    </source>
</evidence>
<accession>A0A2T1N718</accession>
<dbReference type="SUPFAM" id="SSF116734">
    <property type="entry name" value="DNA methylase specificity domain"/>
    <property type="match status" value="2"/>
</dbReference>
<evidence type="ECO:0000256" key="2">
    <source>
        <dbReference type="ARBA" id="ARBA00022747"/>
    </source>
</evidence>
<dbReference type="Proteomes" id="UP000238426">
    <property type="component" value="Unassembled WGS sequence"/>
</dbReference>
<feature type="domain" description="Type I restriction modification DNA specificity" evidence="4">
    <location>
        <begin position="21"/>
        <end position="181"/>
    </location>
</feature>
<proteinExistence type="inferred from homology"/>
<dbReference type="Pfam" id="PF01420">
    <property type="entry name" value="Methylase_S"/>
    <property type="match status" value="1"/>
</dbReference>
<keyword evidence="5" id="KW-0378">Hydrolase</keyword>
<dbReference type="GO" id="GO:0003677">
    <property type="term" value="F:DNA binding"/>
    <property type="evidence" value="ECO:0007669"/>
    <property type="project" value="UniProtKB-KW"/>
</dbReference>
<dbReference type="OrthoDB" id="667970at2"/>
<dbReference type="CDD" id="cd17262">
    <property type="entry name" value="RMtype1_S_Aco12261I-TRD2-CR2"/>
    <property type="match status" value="1"/>
</dbReference>
<dbReference type="InterPro" id="IPR000055">
    <property type="entry name" value="Restrct_endonuc_typeI_TRD"/>
</dbReference>
<dbReference type="EMBL" id="PXOQ01000010">
    <property type="protein sequence ID" value="PSG87382.1"/>
    <property type="molecule type" value="Genomic_DNA"/>
</dbReference>
<sequence length="387" mass="44551">MNKEKKDNILPVLRFPDFKNEWTIENLGSLADNLSNRRIPITSNKREKGDIPYYGASGVIDYVKDFIFDEELLLISEDGANLLDRNYPIAYSISGKTWVNNHAHVLKFENKSTEILVQKYINSKSIEEYLTGKAQPKLNRKNLERIRIPLAKDPKEQQKIANCLSSLDNLITAETEKLELLKDHKKGLLQQLFPAKGETKPLYRFPEFKNDGDWIETTLGNCLDYLQPTPYLVSSTDYDDKFETPVLTAGKTFILGYTNEQEGIFNKNLPIIIFDDFTTATKFVDFPFKAKSSAMKILLSKGDNNIKFLFETIQNLKFEVSTHKRHWISVYSKLDILKPKDPKEQQKIADCFSSADDLIKAQKIKIKNLKNHKKGLMQQLFPNVNCL</sequence>
<dbReference type="InterPro" id="IPR052021">
    <property type="entry name" value="Type-I_RS_S_subunit"/>
</dbReference>
<organism evidence="5 6">
    <name type="scientific">Aurantibacter aestuarii</name>
    <dbReference type="NCBI Taxonomy" id="1266046"/>
    <lineage>
        <taxon>Bacteria</taxon>
        <taxon>Pseudomonadati</taxon>
        <taxon>Bacteroidota</taxon>
        <taxon>Flavobacteriia</taxon>
        <taxon>Flavobacteriales</taxon>
        <taxon>Flavobacteriaceae</taxon>
        <taxon>Aurantibacter</taxon>
    </lineage>
</organism>
<keyword evidence="3" id="KW-0238">DNA-binding</keyword>
<dbReference type="PANTHER" id="PTHR30408">
    <property type="entry name" value="TYPE-1 RESTRICTION ENZYME ECOKI SPECIFICITY PROTEIN"/>
    <property type="match status" value="1"/>
</dbReference>
<dbReference type="GO" id="GO:0004519">
    <property type="term" value="F:endonuclease activity"/>
    <property type="evidence" value="ECO:0007669"/>
    <property type="project" value="UniProtKB-KW"/>
</dbReference>
<keyword evidence="5" id="KW-0255">Endonuclease</keyword>
<dbReference type="AlphaFoldDB" id="A0A2T1N718"/>
<evidence type="ECO:0000313" key="6">
    <source>
        <dbReference type="Proteomes" id="UP000238426"/>
    </source>
</evidence>
<dbReference type="CDD" id="cd17274">
    <property type="entry name" value="RMtype1_S_Eco540ANI-TRD1-CR1_like"/>
    <property type="match status" value="1"/>
</dbReference>
<comment type="caution">
    <text evidence="5">The sequence shown here is derived from an EMBL/GenBank/DDBJ whole genome shotgun (WGS) entry which is preliminary data.</text>
</comment>
<evidence type="ECO:0000313" key="5">
    <source>
        <dbReference type="EMBL" id="PSG87382.1"/>
    </source>
</evidence>
<dbReference type="InterPro" id="IPR044946">
    <property type="entry name" value="Restrct_endonuc_typeI_TRD_sf"/>
</dbReference>
<evidence type="ECO:0000256" key="3">
    <source>
        <dbReference type="ARBA" id="ARBA00023125"/>
    </source>
</evidence>
<evidence type="ECO:0000256" key="1">
    <source>
        <dbReference type="ARBA" id="ARBA00010923"/>
    </source>
</evidence>
<keyword evidence="6" id="KW-1185">Reference proteome</keyword>
<protein>
    <submittedName>
        <fullName evidence="5">Restriction endonuclease subunit S</fullName>
    </submittedName>
</protein>
<dbReference type="PANTHER" id="PTHR30408:SF12">
    <property type="entry name" value="TYPE I RESTRICTION ENZYME MJAVIII SPECIFICITY SUBUNIT"/>
    <property type="match status" value="1"/>
</dbReference>
<name>A0A2T1N718_9FLAO</name>